<evidence type="ECO:0000259" key="5">
    <source>
        <dbReference type="Pfam" id="PF12584"/>
    </source>
</evidence>
<gene>
    <name evidence="8" type="ORF">SPSK_00069</name>
</gene>
<dbReference type="InterPro" id="IPR022233">
    <property type="entry name" value="TRAPPC10/Trs130_C"/>
</dbReference>
<dbReference type="GO" id="GO:0034498">
    <property type="term" value="P:early endosome to Golgi transport"/>
    <property type="evidence" value="ECO:0007669"/>
    <property type="project" value="TreeGrafter"/>
</dbReference>
<dbReference type="VEuPathDB" id="FungiDB:SPSK_00069"/>
<reference evidence="8 9" key="2">
    <citation type="journal article" date="2015" name="Eukaryot. Cell">
        <title>Asexual propagation of a virulent clone complex in a human and feline outbreak of sporotrichosis.</title>
        <authorList>
            <person name="Teixeira Mde M."/>
            <person name="Rodrigues A.M."/>
            <person name="Tsui C.K."/>
            <person name="de Almeida L.G."/>
            <person name="Van Diepeningen A.D."/>
            <person name="van den Ende B.G."/>
            <person name="Fernandes G.F."/>
            <person name="Kano R."/>
            <person name="Hamelin R.C."/>
            <person name="Lopes-Bezerra L.M."/>
            <person name="Vasconcelos A.T."/>
            <person name="de Hoog S."/>
            <person name="de Camargo Z.P."/>
            <person name="Felipe M.S."/>
        </authorList>
    </citation>
    <scope>NUCLEOTIDE SEQUENCE [LARGE SCALE GENOMIC DNA]</scope>
    <source>
        <strain evidence="8 9">1099-18</strain>
    </source>
</reference>
<dbReference type="GO" id="GO:0006891">
    <property type="term" value="P:intra-Golgi vesicle-mediated transport"/>
    <property type="evidence" value="ECO:0007669"/>
    <property type="project" value="TreeGrafter"/>
</dbReference>
<dbReference type="Pfam" id="PF23036">
    <property type="entry name" value="TRAPPC10_1st"/>
    <property type="match status" value="2"/>
</dbReference>
<dbReference type="PANTHER" id="PTHR13251">
    <property type="entry name" value="EPILEPSY HOLOPROSENCEPHALY CANDIDATE 1/TMEM1"/>
    <property type="match status" value="1"/>
</dbReference>
<dbReference type="Proteomes" id="UP000033710">
    <property type="component" value="Unassembled WGS sequence"/>
</dbReference>
<dbReference type="OrthoDB" id="10256906at2759"/>
<evidence type="ECO:0000313" key="8">
    <source>
        <dbReference type="EMBL" id="KJR83670.1"/>
    </source>
</evidence>
<keyword evidence="2" id="KW-0813">Transport</keyword>
<dbReference type="EMBL" id="AXCR01000009">
    <property type="protein sequence ID" value="KJR83670.1"/>
    <property type="molecule type" value="Genomic_DNA"/>
</dbReference>
<reference evidence="8 9" key="1">
    <citation type="journal article" date="2014" name="BMC Genomics">
        <title>Comparative genomics of the major fungal agents of human and animal Sporotrichosis: Sporothrix schenckii and Sporothrix brasiliensis.</title>
        <authorList>
            <person name="Teixeira M.M."/>
            <person name="de Almeida L.G."/>
            <person name="Kubitschek-Barreira P."/>
            <person name="Alves F.L."/>
            <person name="Kioshima E.S."/>
            <person name="Abadio A.K."/>
            <person name="Fernandes L."/>
            <person name="Derengowski L.S."/>
            <person name="Ferreira K.S."/>
            <person name="Souza R.C."/>
            <person name="Ruiz J.C."/>
            <person name="de Andrade N.C."/>
            <person name="Paes H.C."/>
            <person name="Nicola A.M."/>
            <person name="Albuquerque P."/>
            <person name="Gerber A.L."/>
            <person name="Martins V.P."/>
            <person name="Peconick L.D."/>
            <person name="Neto A.V."/>
            <person name="Chaucanez C.B."/>
            <person name="Silva P.A."/>
            <person name="Cunha O.L."/>
            <person name="de Oliveira F.F."/>
            <person name="dos Santos T.C."/>
            <person name="Barros A.L."/>
            <person name="Soares M.A."/>
            <person name="de Oliveira L.M."/>
            <person name="Marini M.M."/>
            <person name="Villalobos-Duno H."/>
            <person name="Cunha M.M."/>
            <person name="de Hoog S."/>
            <person name="da Silveira J.F."/>
            <person name="Henrissat B."/>
            <person name="Nino-Vega G.A."/>
            <person name="Cisalpino P.S."/>
            <person name="Mora-Montes H.M."/>
            <person name="Almeida S.R."/>
            <person name="Stajich J.E."/>
            <person name="Lopes-Bezerra L.M."/>
            <person name="Vasconcelos A.T."/>
            <person name="Felipe M.S."/>
        </authorList>
    </citation>
    <scope>NUCLEOTIDE SEQUENCE [LARGE SCALE GENOMIC DNA]</scope>
    <source>
        <strain evidence="8 9">1099-18</strain>
    </source>
</reference>
<sequence>MEQPFSTSKVTVEYHDPHGLYRLIAPGLLARLPLRHLHWQSHSGPLRSIDTLHVELVPAESNPTVTGPAAATAQIQPGPSGTTDASTADDGFQTATVGGRQGSLESTTTTTSNAPSSSTPRPPERRHQIPGLRRTPYLKLLLVRCDDTDTYKSQTRSEIRDWVKKNTSPASSGSSNRKASIAPLENHDAFDWMIVHVVLPNSPAYNQPRTSKASGGGDGTGSDSATTKTTSRWGKNSSTLLERLRSDFNTAADSKSISSGGAPASSAAIDRVSQIRVGVDDVPYELLPRVQSTGSGTTPPTGGYVESEREAQAAWADVVGKLKSRILASFDVRVSQYEDDIREKDVQRTLPGWNFCTFFILKEGLARGFESVGLVDDALVGYDELSVGLDTVIQEQHALTASTLLSFTDDLKSAALKAIRGDDADEPVNLQAADSATLAIPISATKKPYRDLILANNVSVFDFRCYIFARQIALLLRLGNAWVTREELLTKLQEQQEATMHFTPAAAATHVASSSSSSRSDPENLPMLAEICRRTLEFVPAVSQVMREDLLFSLASEGEPLLPSSRQVIDNMVASFAFSIAQQILAQTSTTALPIPPSSMSLASDNGQEPKVSIPEPKTMMHPARTSSLETRGHQVGAGMGGRAPPSPGIFPGPGQTQPAAHDAEETRFLKAGLEDLAARRADLYMLARNILLKIGEKRGWSDGWPTAPILSELVDNHDRLEEVSLDDDTNSGAPVSSSRSPPSPTSPSVSNVVAGVDDLLLRTAVESDTNFFRMYEVLTDKALRHYTVAGHTHAVNANFADLAVLKYHLADYAAAAANFYETTPFFGENSWNLLELSMLLMYARCLKELGHNDEYAWRLLKFLVKAADAERQRLEERASFGRVKHLTEKHQDTKQPPISAVQGCLADLLSASTSVSGEMRVPLTNFFCVVAVDGPPVFADREDSFSVTLRLDSLLVDALPVDSVRVRLTQTSSRGQAREIWLETTDVCTLAPGTGRVQLHSRTIVPGIYTIDQIRIASKNLVLFHDHDETHTVQRLSNVGATTASASSASTSSNNKNILAEPHLVLYQRTDALDVQLSTSKDLQLDKNNFLELALITGWNDIQHCEMHIRAATGGLRLITTEAKVLGSTGHTFAKPVEGGFVSFDDVPAGTSLAISFPFSIEQDVLELCLKVDVTYTTTRGTTFHFSKVPSVSTSLALGVNVQDVFKHDALFSRFTVSTATASPLRVFRSELLESDMFTAQLGTDALEDGSVDHSTSLPVVFPKQPVSLLYKIVRKPSSGPLNAPPSKDTKRTMYIKLHYSVFQDQLDAALEASLCEAFRKTTTLAQFAKLASSCVLRHVHASLSPYDLEKIALLNEMTTSVLAHVNWAREFPGLGPSSTGTSKSKADDLAAVIYDWQKQHAVLAIPPADPSSSSSIRTILIPVDIPSITIVHTADIQLQGPFGAAVAADRFVSNDSDEDEDGGSDDDGSVSLPIFCVNQLLPATLHLRWTRIWDTGDADASPDSSVPASSLLDDLEFSFEVSAPTDAWLIGGRRKGHFVIPAPDADGSTIGLSSTPALEAAIPLMLIPLREGRLPYPSVEIRQIMSDSTTTGGHHAEPSLNGHPHEPLAGHHHCETDYRNLGETVHVVADRTRLTLSLDASGPGGGPLVLESERARGVGRVVV</sequence>
<feature type="region of interest" description="Disordered" evidence="4">
    <location>
        <begin position="202"/>
        <end position="236"/>
    </location>
</feature>
<feature type="region of interest" description="Disordered" evidence="4">
    <location>
        <begin position="725"/>
        <end position="751"/>
    </location>
</feature>
<dbReference type="KEGG" id="ssck:SPSK_00069"/>
<evidence type="ECO:0000256" key="4">
    <source>
        <dbReference type="SAM" id="MobiDB-lite"/>
    </source>
</evidence>
<dbReference type="Pfam" id="PF24965">
    <property type="entry name" value="TRS130_4HB"/>
    <property type="match status" value="1"/>
</dbReference>
<comment type="subcellular location">
    <subcellularLocation>
        <location evidence="1">Golgi apparatus</location>
    </subcellularLocation>
</comment>
<accession>A0A0F2M4D1</accession>
<dbReference type="InterPro" id="IPR055505">
    <property type="entry name" value="DUF7077"/>
</dbReference>
<evidence type="ECO:0000256" key="3">
    <source>
        <dbReference type="ARBA" id="ARBA00023034"/>
    </source>
</evidence>
<dbReference type="GeneID" id="27662326"/>
<dbReference type="GO" id="GO:1990071">
    <property type="term" value="C:TRAPPII protein complex"/>
    <property type="evidence" value="ECO:0007669"/>
    <property type="project" value="InterPro"/>
</dbReference>
<keyword evidence="3" id="KW-0333">Golgi apparatus</keyword>
<feature type="domain" description="DUF7077" evidence="7">
    <location>
        <begin position="1072"/>
        <end position="1193"/>
    </location>
</feature>
<feature type="compositionally biased region" description="Polar residues" evidence="4">
    <location>
        <begin position="73"/>
        <end position="86"/>
    </location>
</feature>
<dbReference type="RefSeq" id="XP_016586346.1">
    <property type="nucleotide sequence ID" value="XM_016727049.1"/>
</dbReference>
<dbReference type="Pfam" id="PF12584">
    <property type="entry name" value="TRAPPC10"/>
    <property type="match status" value="1"/>
</dbReference>
<feature type="compositionally biased region" description="Polar residues" evidence="4">
    <location>
        <begin position="597"/>
        <end position="607"/>
    </location>
</feature>
<comment type="caution">
    <text evidence="8">The sequence shown here is derived from an EMBL/GenBank/DDBJ whole genome shotgun (WGS) entry which is preliminary data.</text>
</comment>
<feature type="compositionally biased region" description="Low complexity" evidence="4">
    <location>
        <begin position="735"/>
        <end position="751"/>
    </location>
</feature>
<evidence type="ECO:0000259" key="6">
    <source>
        <dbReference type="Pfam" id="PF23036"/>
    </source>
</evidence>
<dbReference type="InterPro" id="IPR045126">
    <property type="entry name" value="TRAPPC10/Trs130"/>
</dbReference>
<dbReference type="Pfam" id="PF23274">
    <property type="entry name" value="DUF7077"/>
    <property type="match status" value="1"/>
</dbReference>
<evidence type="ECO:0000259" key="7">
    <source>
        <dbReference type="Pfam" id="PF23274"/>
    </source>
</evidence>
<dbReference type="PANTHER" id="PTHR13251:SF3">
    <property type="entry name" value="TRAFFICKING PROTEIN PARTICLE COMPLEX SUBUNIT 10"/>
    <property type="match status" value="1"/>
</dbReference>
<feature type="compositionally biased region" description="Low complexity" evidence="4">
    <location>
        <begin position="221"/>
        <end position="231"/>
    </location>
</feature>
<feature type="domain" description="TRAPPC10/Trs130 C-terminal" evidence="5">
    <location>
        <begin position="1424"/>
        <end position="1630"/>
    </location>
</feature>
<dbReference type="InterPro" id="IPR056913">
    <property type="entry name" value="TRAPPC10/Trs130_N"/>
</dbReference>
<feature type="domain" description="TRAPPC10/Trs130 N-terminal" evidence="6">
    <location>
        <begin position="306"/>
        <end position="482"/>
    </location>
</feature>
<name>A0A0F2M4D1_SPOSC</name>
<organism evidence="8 9">
    <name type="scientific">Sporothrix schenckii 1099-18</name>
    <dbReference type="NCBI Taxonomy" id="1397361"/>
    <lineage>
        <taxon>Eukaryota</taxon>
        <taxon>Fungi</taxon>
        <taxon>Dikarya</taxon>
        <taxon>Ascomycota</taxon>
        <taxon>Pezizomycotina</taxon>
        <taxon>Sordariomycetes</taxon>
        <taxon>Sordariomycetidae</taxon>
        <taxon>Ophiostomatales</taxon>
        <taxon>Ophiostomataceae</taxon>
        <taxon>Sporothrix</taxon>
    </lineage>
</organism>
<feature type="compositionally biased region" description="Low complexity" evidence="4">
    <location>
        <begin position="103"/>
        <end position="119"/>
    </location>
</feature>
<evidence type="ECO:0000256" key="2">
    <source>
        <dbReference type="ARBA" id="ARBA00022448"/>
    </source>
</evidence>
<feature type="region of interest" description="Disordered" evidence="4">
    <location>
        <begin position="61"/>
        <end position="133"/>
    </location>
</feature>
<evidence type="ECO:0000313" key="9">
    <source>
        <dbReference type="Proteomes" id="UP000033710"/>
    </source>
</evidence>
<evidence type="ECO:0000256" key="1">
    <source>
        <dbReference type="ARBA" id="ARBA00004555"/>
    </source>
</evidence>
<dbReference type="GO" id="GO:0005829">
    <property type="term" value="C:cytosol"/>
    <property type="evidence" value="ECO:0007669"/>
    <property type="project" value="GOC"/>
</dbReference>
<protein>
    <submittedName>
        <fullName evidence="8">Tmem1 family</fullName>
    </submittedName>
</protein>
<feature type="domain" description="TRAPPC10/Trs130 N-terminal" evidence="6">
    <location>
        <begin position="126"/>
        <end position="165"/>
    </location>
</feature>
<proteinExistence type="predicted"/>
<feature type="region of interest" description="Disordered" evidence="4">
    <location>
        <begin position="597"/>
        <end position="620"/>
    </location>
</feature>